<dbReference type="InterPro" id="IPR036567">
    <property type="entry name" value="RHF-like"/>
</dbReference>
<proteinExistence type="predicted"/>
<dbReference type="EMBL" id="BSOT01000005">
    <property type="protein sequence ID" value="GLR70477.1"/>
    <property type="molecule type" value="Genomic_DNA"/>
</dbReference>
<reference evidence="1" key="2">
    <citation type="submission" date="2023-01" db="EMBL/GenBank/DDBJ databases">
        <title>Draft genome sequence of Agaribacter marinus strain NBRC 110023.</title>
        <authorList>
            <person name="Sun Q."/>
            <person name="Mori K."/>
        </authorList>
    </citation>
    <scope>NUCLEOTIDE SEQUENCE</scope>
    <source>
        <strain evidence="1">NBRC 110023</strain>
    </source>
</reference>
<evidence type="ECO:0000313" key="1">
    <source>
        <dbReference type="EMBL" id="GLR70477.1"/>
    </source>
</evidence>
<dbReference type="Gene3D" id="3.30.160.100">
    <property type="entry name" value="Ribosome hibernation promotion factor-like"/>
    <property type="match status" value="1"/>
</dbReference>
<sequence length="112" mass="12663">MQYKINCKDLKISDAEKTMIDTRLGLNLSRFVTVVDNYTITIEEASSADNTKLVMTSATFTLPGTNKISLEARADKLDNAVLLLVGKSKRIIDRHLKHRQLNRISTDSVRRL</sequence>
<reference evidence="1" key="1">
    <citation type="journal article" date="2014" name="Int. J. Syst. Evol. Microbiol.">
        <title>Complete genome sequence of Corynebacterium casei LMG S-19264T (=DSM 44701T), isolated from a smear-ripened cheese.</title>
        <authorList>
            <consortium name="US DOE Joint Genome Institute (JGI-PGF)"/>
            <person name="Walter F."/>
            <person name="Albersmeier A."/>
            <person name="Kalinowski J."/>
            <person name="Ruckert C."/>
        </authorList>
    </citation>
    <scope>NUCLEOTIDE SEQUENCE</scope>
    <source>
        <strain evidence="1">NBRC 110023</strain>
    </source>
</reference>
<evidence type="ECO:0000313" key="2">
    <source>
        <dbReference type="Proteomes" id="UP001156601"/>
    </source>
</evidence>
<accession>A0AA37SWM3</accession>
<dbReference type="RefSeq" id="WP_284216772.1">
    <property type="nucleotide sequence ID" value="NZ_BSOT01000005.1"/>
</dbReference>
<organism evidence="1 2">
    <name type="scientific">Agaribacter marinus</name>
    <dbReference type="NCBI Taxonomy" id="1431249"/>
    <lineage>
        <taxon>Bacteria</taxon>
        <taxon>Pseudomonadati</taxon>
        <taxon>Pseudomonadota</taxon>
        <taxon>Gammaproteobacteria</taxon>
        <taxon>Alteromonadales</taxon>
        <taxon>Alteromonadaceae</taxon>
        <taxon>Agaribacter</taxon>
    </lineage>
</organism>
<dbReference type="SUPFAM" id="SSF69754">
    <property type="entry name" value="Ribosome binding protein Y (YfiA homologue)"/>
    <property type="match status" value="1"/>
</dbReference>
<comment type="caution">
    <text evidence="1">The sequence shown here is derived from an EMBL/GenBank/DDBJ whole genome shotgun (WGS) entry which is preliminary data.</text>
</comment>
<protein>
    <submittedName>
        <fullName evidence="1">Uncharacterized protein</fullName>
    </submittedName>
</protein>
<dbReference type="AlphaFoldDB" id="A0AA37SWM3"/>
<name>A0AA37SWM3_9ALTE</name>
<dbReference type="Proteomes" id="UP001156601">
    <property type="component" value="Unassembled WGS sequence"/>
</dbReference>
<keyword evidence="2" id="KW-1185">Reference proteome</keyword>
<gene>
    <name evidence="1" type="ORF">GCM10007852_13850</name>
</gene>